<name>A0ACC2ALB7_DIPCM</name>
<dbReference type="Proteomes" id="UP001162992">
    <property type="component" value="Chromosome 21"/>
</dbReference>
<organism evidence="1 2">
    <name type="scientific">Diphasiastrum complanatum</name>
    <name type="common">Issler's clubmoss</name>
    <name type="synonym">Lycopodium complanatum</name>
    <dbReference type="NCBI Taxonomy" id="34168"/>
    <lineage>
        <taxon>Eukaryota</taxon>
        <taxon>Viridiplantae</taxon>
        <taxon>Streptophyta</taxon>
        <taxon>Embryophyta</taxon>
        <taxon>Tracheophyta</taxon>
        <taxon>Lycopodiopsida</taxon>
        <taxon>Lycopodiales</taxon>
        <taxon>Lycopodiaceae</taxon>
        <taxon>Lycopodioideae</taxon>
        <taxon>Diphasiastrum</taxon>
    </lineage>
</organism>
<accession>A0ACC2ALB7</accession>
<proteinExistence type="predicted"/>
<comment type="caution">
    <text evidence="1">The sequence shown here is derived from an EMBL/GenBank/DDBJ whole genome shotgun (WGS) entry which is preliminary data.</text>
</comment>
<keyword evidence="2" id="KW-1185">Reference proteome</keyword>
<protein>
    <submittedName>
        <fullName evidence="1">Uncharacterized protein</fullName>
    </submittedName>
</protein>
<dbReference type="EMBL" id="CM055112">
    <property type="protein sequence ID" value="KAJ7517764.1"/>
    <property type="molecule type" value="Genomic_DNA"/>
</dbReference>
<sequence length="170" mass="18546">MSGESWKHDNDARRHQTPERPVLCANNCGVFGSKDTMNLCSKRDSNFTEMSFEGTATTLETPNSELTSSRPVDLLREGRDVTTVASHTELADIGKPAAGVSTEATASHDPSQCFSCSKCVPLYGLIKCQCENVFCSLHRYAETHQCTTDYKAIGRDAIAKANPVVKAKKL</sequence>
<evidence type="ECO:0000313" key="1">
    <source>
        <dbReference type="EMBL" id="KAJ7517764.1"/>
    </source>
</evidence>
<reference evidence="2" key="1">
    <citation type="journal article" date="2024" name="Proc. Natl. Acad. Sci. U.S.A.">
        <title>Extraordinary preservation of gene collinearity over three hundred million years revealed in homosporous lycophytes.</title>
        <authorList>
            <person name="Li C."/>
            <person name="Wickell D."/>
            <person name="Kuo L.Y."/>
            <person name="Chen X."/>
            <person name="Nie B."/>
            <person name="Liao X."/>
            <person name="Peng D."/>
            <person name="Ji J."/>
            <person name="Jenkins J."/>
            <person name="Williams M."/>
            <person name="Shu S."/>
            <person name="Plott C."/>
            <person name="Barry K."/>
            <person name="Rajasekar S."/>
            <person name="Grimwood J."/>
            <person name="Han X."/>
            <person name="Sun S."/>
            <person name="Hou Z."/>
            <person name="He W."/>
            <person name="Dai G."/>
            <person name="Sun C."/>
            <person name="Schmutz J."/>
            <person name="Leebens-Mack J.H."/>
            <person name="Li F.W."/>
            <person name="Wang L."/>
        </authorList>
    </citation>
    <scope>NUCLEOTIDE SEQUENCE [LARGE SCALE GENOMIC DNA]</scope>
    <source>
        <strain evidence="2">cv. PW_Plant_1</strain>
    </source>
</reference>
<evidence type="ECO:0000313" key="2">
    <source>
        <dbReference type="Proteomes" id="UP001162992"/>
    </source>
</evidence>
<gene>
    <name evidence="1" type="ORF">O6H91_21G039400</name>
</gene>